<dbReference type="HOGENOM" id="CLU_043456_0_0_9"/>
<dbReference type="Pfam" id="PF00581">
    <property type="entry name" value="Rhodanese"/>
    <property type="match status" value="1"/>
</dbReference>
<dbReference type="InterPro" id="IPR001763">
    <property type="entry name" value="Rhodanese-like_dom"/>
</dbReference>
<keyword evidence="1" id="KW-0711">Selenium</keyword>
<dbReference type="Gene3D" id="3.40.250.10">
    <property type="entry name" value="Rhodanese-like domain"/>
    <property type="match status" value="1"/>
</dbReference>
<dbReference type="AlphaFoldDB" id="G9XAR5"/>
<evidence type="ECO:0000313" key="3">
    <source>
        <dbReference type="EMBL" id="EHL19909.1"/>
    </source>
</evidence>
<organism evidence="3 4">
    <name type="scientific">Peptoanaerobacter stomatis</name>
    <dbReference type="NCBI Taxonomy" id="796937"/>
    <lineage>
        <taxon>Bacteria</taxon>
        <taxon>Bacillati</taxon>
        <taxon>Bacillota</taxon>
        <taxon>Clostridia</taxon>
        <taxon>Peptostreptococcales</taxon>
        <taxon>Filifactoraceae</taxon>
        <taxon>Peptoanaerobacter</taxon>
    </lineage>
</organism>
<dbReference type="PANTHER" id="PTHR30401:SF0">
    <property type="entry name" value="TRNA 2-SELENOURIDINE SYNTHASE"/>
    <property type="match status" value="1"/>
</dbReference>
<dbReference type="NCBIfam" id="TIGR03167">
    <property type="entry name" value="tRNA_sel_U_synt"/>
    <property type="match status" value="1"/>
</dbReference>
<accession>G9XAR5</accession>
<dbReference type="Pfam" id="PF26341">
    <property type="entry name" value="AAA_SelU"/>
    <property type="match status" value="1"/>
</dbReference>
<gene>
    <name evidence="3" type="ORF">HMPREF9628_01082</name>
</gene>
<evidence type="ECO:0000256" key="1">
    <source>
        <dbReference type="ARBA" id="ARBA00023266"/>
    </source>
</evidence>
<reference evidence="3 4" key="1">
    <citation type="submission" date="2011-08" db="EMBL/GenBank/DDBJ databases">
        <title>The Genome Sequence of Eubacteriaceae bacterium CM5.</title>
        <authorList>
            <consortium name="The Broad Institute Genome Sequencing Platform"/>
            <person name="Earl A."/>
            <person name="Ward D."/>
            <person name="Feldgarden M."/>
            <person name="Gevers D."/>
            <person name="Sizova M."/>
            <person name="Hazen A."/>
            <person name="Epstein S."/>
            <person name="Young S.K."/>
            <person name="Zeng Q."/>
            <person name="Gargeya S."/>
            <person name="Fitzgerald M."/>
            <person name="Haas B."/>
            <person name="Abouelleil A."/>
            <person name="Alvarado L."/>
            <person name="Arachchi H.M."/>
            <person name="Berlin A."/>
            <person name="Brown A."/>
            <person name="Chapman S.B."/>
            <person name="Chen Z."/>
            <person name="Dunbar C."/>
            <person name="Freedman E."/>
            <person name="Gearin G."/>
            <person name="Gellesch M."/>
            <person name="Goldberg J."/>
            <person name="Griggs A."/>
            <person name="Gujja S."/>
            <person name="Heiman D."/>
            <person name="Howarth C."/>
            <person name="Larson L."/>
            <person name="Lui A."/>
            <person name="MacDonald P.J.P."/>
            <person name="Montmayeur A."/>
            <person name="Murphy C."/>
            <person name="Neiman D."/>
            <person name="Pearson M."/>
            <person name="Priest M."/>
            <person name="Roberts A."/>
            <person name="Saif S."/>
            <person name="Shea T."/>
            <person name="Shenoy N."/>
            <person name="Sisk P."/>
            <person name="Stolte C."/>
            <person name="Sykes S."/>
            <person name="Wortman J."/>
            <person name="Nusbaum C."/>
            <person name="Birren B."/>
        </authorList>
    </citation>
    <scope>NUCLEOTIDE SEQUENCE [LARGE SCALE GENOMIC DNA]</scope>
    <source>
        <strain evidence="3 4">CM5</strain>
    </source>
</reference>
<dbReference type="InterPro" id="IPR017582">
    <property type="entry name" value="SelU"/>
</dbReference>
<dbReference type="PROSITE" id="PS50206">
    <property type="entry name" value="RHODANESE_3"/>
    <property type="match status" value="1"/>
</dbReference>
<dbReference type="SUPFAM" id="SSF52540">
    <property type="entry name" value="P-loop containing nucleoside triphosphate hydrolases"/>
    <property type="match status" value="1"/>
</dbReference>
<dbReference type="InterPro" id="IPR027417">
    <property type="entry name" value="P-loop_NTPase"/>
</dbReference>
<dbReference type="RefSeq" id="WP_009529125.1">
    <property type="nucleotide sequence ID" value="NZ_JBQMYE010000018.1"/>
</dbReference>
<proteinExistence type="predicted"/>
<dbReference type="InterPro" id="IPR058840">
    <property type="entry name" value="AAA_SelU"/>
</dbReference>
<dbReference type="GO" id="GO:0043828">
    <property type="term" value="F:tRNA 2-selenouridine synthase activity"/>
    <property type="evidence" value="ECO:0007669"/>
    <property type="project" value="InterPro"/>
</dbReference>
<dbReference type="EMBL" id="AFZG01000013">
    <property type="protein sequence ID" value="EHL19909.1"/>
    <property type="molecule type" value="Genomic_DNA"/>
</dbReference>
<dbReference type="SUPFAM" id="SSF52821">
    <property type="entry name" value="Rhodanese/Cell cycle control phosphatase"/>
    <property type="match status" value="1"/>
</dbReference>
<comment type="caution">
    <text evidence="3">The sequence shown here is derived from an EMBL/GenBank/DDBJ whole genome shotgun (WGS) entry which is preliminary data.</text>
</comment>
<dbReference type="NCBIfam" id="NF008752">
    <property type="entry name" value="PRK11784.1-4"/>
    <property type="match status" value="1"/>
</dbReference>
<dbReference type="STRING" id="796937.HMPREF9630_01481"/>
<dbReference type="Gene3D" id="3.40.50.300">
    <property type="entry name" value="P-loop containing nucleotide triphosphate hydrolases"/>
    <property type="match status" value="1"/>
</dbReference>
<dbReference type="GO" id="GO:0002098">
    <property type="term" value="P:tRNA wobble uridine modification"/>
    <property type="evidence" value="ECO:0007669"/>
    <property type="project" value="InterPro"/>
</dbReference>
<sequence>MFETIHYEDTLNINKTKLYIDCRSPSEFNHSSIPNAINIPVLLDDEREIVGTLYKNGELEQAKIVGVTAISKRLPDIFTQIIELKTNYDELYFFCSRGGYRSSALVNMLLGIGVKCHKISGGYKSYRKYVNEHLENLISNVKLITLYGYTGTGKTSILNELQNMGYNVLNLEKYANHRGSLLGSIGKSEPFSQKKFESLLFEDLKKFENSYAFAEGESKRIGNIILPASLYTKLRASTKILINSDMDFRINEIKTQYLVDFENDKELIEKTVKKLGKYISESRINMYMDFLKNNNFNDLIQDLCENYYDRNYKLPKENFKKTYNNNNSIEIANQIVKDFEEYFV</sequence>
<evidence type="ECO:0000313" key="4">
    <source>
        <dbReference type="Proteomes" id="UP000003379"/>
    </source>
</evidence>
<dbReference type="PATRIC" id="fig|796940.3.peg.361"/>
<dbReference type="SMART" id="SM00450">
    <property type="entry name" value="RHOD"/>
    <property type="match status" value="1"/>
</dbReference>
<evidence type="ECO:0000259" key="2">
    <source>
        <dbReference type="PROSITE" id="PS50206"/>
    </source>
</evidence>
<dbReference type="NCBIfam" id="NF008750">
    <property type="entry name" value="PRK11784.1-2"/>
    <property type="match status" value="1"/>
</dbReference>
<dbReference type="PANTHER" id="PTHR30401">
    <property type="entry name" value="TRNA 2-SELENOURIDINE SYNTHASE"/>
    <property type="match status" value="1"/>
</dbReference>
<name>G9XAR5_9FIRM</name>
<protein>
    <submittedName>
        <fullName evidence="3">tRNA 2-selenouridine synthase</fullName>
    </submittedName>
</protein>
<feature type="domain" description="Rhodanese" evidence="2">
    <location>
        <begin position="13"/>
        <end position="135"/>
    </location>
</feature>
<dbReference type="InterPro" id="IPR036873">
    <property type="entry name" value="Rhodanese-like_dom_sf"/>
</dbReference>
<dbReference type="Proteomes" id="UP000003379">
    <property type="component" value="Unassembled WGS sequence"/>
</dbReference>